<evidence type="ECO:0000313" key="15">
    <source>
        <dbReference type="EMBL" id="MDI9861211.1"/>
    </source>
</evidence>
<dbReference type="Pfam" id="PF07715">
    <property type="entry name" value="Plug"/>
    <property type="match status" value="1"/>
</dbReference>
<dbReference type="Gene3D" id="2.60.40.1120">
    <property type="entry name" value="Carboxypeptidase-like, regulatory domain"/>
    <property type="match status" value="1"/>
</dbReference>
<dbReference type="PROSITE" id="PS52016">
    <property type="entry name" value="TONB_DEPENDENT_REC_3"/>
    <property type="match status" value="1"/>
</dbReference>
<dbReference type="Gene3D" id="2.170.130.10">
    <property type="entry name" value="TonB-dependent receptor, plug domain"/>
    <property type="match status" value="1"/>
</dbReference>
<dbReference type="InterPro" id="IPR008969">
    <property type="entry name" value="CarboxyPept-like_regulatory"/>
</dbReference>
<evidence type="ECO:0000313" key="16">
    <source>
        <dbReference type="Proteomes" id="UP001236507"/>
    </source>
</evidence>
<accession>A0ABT6YCB6</accession>
<dbReference type="SUPFAM" id="SSF49464">
    <property type="entry name" value="Carboxypeptidase regulatory domain-like"/>
    <property type="match status" value="1"/>
</dbReference>
<protein>
    <submittedName>
        <fullName evidence="15">TonB-dependent receptor</fullName>
    </submittedName>
</protein>
<evidence type="ECO:0000256" key="3">
    <source>
        <dbReference type="ARBA" id="ARBA00022452"/>
    </source>
</evidence>
<dbReference type="Pfam" id="PF00593">
    <property type="entry name" value="TonB_dep_Rec_b-barrel"/>
    <property type="match status" value="1"/>
</dbReference>
<evidence type="ECO:0000256" key="9">
    <source>
        <dbReference type="ARBA" id="ARBA00023237"/>
    </source>
</evidence>
<dbReference type="InterPro" id="IPR036942">
    <property type="entry name" value="Beta-barrel_TonB_sf"/>
</dbReference>
<keyword evidence="7 10" id="KW-0472">Membrane</keyword>
<keyword evidence="3 10" id="KW-1134">Transmembrane beta strand</keyword>
<evidence type="ECO:0000256" key="11">
    <source>
        <dbReference type="RuleBase" id="RU003357"/>
    </source>
</evidence>
<dbReference type="InterPro" id="IPR037066">
    <property type="entry name" value="Plug_dom_sf"/>
</dbReference>
<evidence type="ECO:0000256" key="4">
    <source>
        <dbReference type="ARBA" id="ARBA00022692"/>
    </source>
</evidence>
<evidence type="ECO:0000256" key="8">
    <source>
        <dbReference type="ARBA" id="ARBA00023170"/>
    </source>
</evidence>
<dbReference type="PANTHER" id="PTHR30069">
    <property type="entry name" value="TONB-DEPENDENT OUTER MEMBRANE RECEPTOR"/>
    <property type="match status" value="1"/>
</dbReference>
<keyword evidence="8 15" id="KW-0675">Receptor</keyword>
<evidence type="ECO:0000256" key="1">
    <source>
        <dbReference type="ARBA" id="ARBA00004571"/>
    </source>
</evidence>
<comment type="similarity">
    <text evidence="10 11">Belongs to the TonB-dependent receptor family.</text>
</comment>
<feature type="domain" description="TonB-dependent receptor-like beta-barrel" evidence="13">
    <location>
        <begin position="412"/>
        <end position="892"/>
    </location>
</feature>
<comment type="subcellular location">
    <subcellularLocation>
        <location evidence="1 10">Cell outer membrane</location>
        <topology evidence="1 10">Multi-pass membrane protein</topology>
    </subcellularLocation>
</comment>
<proteinExistence type="inferred from homology"/>
<evidence type="ECO:0000256" key="10">
    <source>
        <dbReference type="PROSITE-ProRule" id="PRU01360"/>
    </source>
</evidence>
<keyword evidence="5 12" id="KW-0732">Signal</keyword>
<feature type="domain" description="TonB-dependent receptor plug" evidence="14">
    <location>
        <begin position="117"/>
        <end position="223"/>
    </location>
</feature>
<dbReference type="InterPro" id="IPR000531">
    <property type="entry name" value="Beta-barrel_TonB"/>
</dbReference>
<comment type="caution">
    <text evidence="15">The sequence shown here is derived from an EMBL/GenBank/DDBJ whole genome shotgun (WGS) entry which is preliminary data.</text>
</comment>
<dbReference type="InterPro" id="IPR039426">
    <property type="entry name" value="TonB-dep_rcpt-like"/>
</dbReference>
<evidence type="ECO:0000256" key="5">
    <source>
        <dbReference type="ARBA" id="ARBA00022729"/>
    </source>
</evidence>
<keyword evidence="4 10" id="KW-0812">Transmembrane</keyword>
<reference evidence="15 16" key="1">
    <citation type="submission" date="2023-05" db="EMBL/GenBank/DDBJ databases">
        <title>Novel species of genus Flectobacillus isolated from stream in China.</title>
        <authorList>
            <person name="Lu H."/>
        </authorList>
    </citation>
    <scope>NUCLEOTIDE SEQUENCE [LARGE SCALE GENOMIC DNA]</scope>
    <source>
        <strain evidence="15 16">KCTC 42575</strain>
    </source>
</reference>
<evidence type="ECO:0000259" key="13">
    <source>
        <dbReference type="Pfam" id="PF00593"/>
    </source>
</evidence>
<dbReference type="PANTHER" id="PTHR30069:SF29">
    <property type="entry name" value="HEMOGLOBIN AND HEMOGLOBIN-HAPTOGLOBIN-BINDING PROTEIN 1-RELATED"/>
    <property type="match status" value="1"/>
</dbReference>
<dbReference type="Proteomes" id="UP001236507">
    <property type="component" value="Unassembled WGS sequence"/>
</dbReference>
<name>A0ABT6YCB6_9BACT</name>
<gene>
    <name evidence="15" type="ORF">QM524_18480</name>
</gene>
<dbReference type="Pfam" id="PF13715">
    <property type="entry name" value="CarbopepD_reg_2"/>
    <property type="match status" value="1"/>
</dbReference>
<keyword evidence="2 10" id="KW-0813">Transport</keyword>
<feature type="chain" id="PRO_5047256411" evidence="12">
    <location>
        <begin position="23"/>
        <end position="921"/>
    </location>
</feature>
<dbReference type="RefSeq" id="WP_283345702.1">
    <property type="nucleotide sequence ID" value="NZ_JASHIF010000018.1"/>
</dbReference>
<organism evidence="15 16">
    <name type="scientific">Flectobacillus roseus</name>
    <dbReference type="NCBI Taxonomy" id="502259"/>
    <lineage>
        <taxon>Bacteria</taxon>
        <taxon>Pseudomonadati</taxon>
        <taxon>Bacteroidota</taxon>
        <taxon>Cytophagia</taxon>
        <taxon>Cytophagales</taxon>
        <taxon>Flectobacillaceae</taxon>
        <taxon>Flectobacillus</taxon>
    </lineage>
</organism>
<evidence type="ECO:0000256" key="12">
    <source>
        <dbReference type="SAM" id="SignalP"/>
    </source>
</evidence>
<evidence type="ECO:0000256" key="6">
    <source>
        <dbReference type="ARBA" id="ARBA00023077"/>
    </source>
</evidence>
<dbReference type="InterPro" id="IPR012910">
    <property type="entry name" value="Plug_dom"/>
</dbReference>
<evidence type="ECO:0000256" key="7">
    <source>
        <dbReference type="ARBA" id="ARBA00023136"/>
    </source>
</evidence>
<dbReference type="EMBL" id="JASHIF010000018">
    <property type="protein sequence ID" value="MDI9861211.1"/>
    <property type="molecule type" value="Genomic_DNA"/>
</dbReference>
<sequence length="921" mass="101157">MKKHILTIFIFISILTQTIAQVATVTGKITDAQTQKPIQGVSIRVKGKLSGTQSNANGSFSIALKIPASVTISIIGYEAKTVDIANNQSINIALSPANSELDPVVVTASRVEERILRSPVSIEKMDIRQVQQTPSANYYDGLQNIKSLDMVTSSLTYKQINTRGFNSTGNGRFLQLVDGIDNQPAGLGFAMGNLFGPHDLDVESAELIAGAASALYGPIAFNGLLNTRTKNPFDFQGLSIQTKFGLNHVNDGTGLGAKPMSDLALRYAKVFNNKFAFKINASYLRGTDWYANDYTDIDPNTPAASRGANNPGRNALNIYGDEVAQTLPNIGRVSRTGYEEKDLATYGVYSLKLNGALHYRINDNLEAIYQMNFNQGTAQYTGSNRFVINDFQFIQHRLELKGSQFYIRAYSNQEISNNSYNTRSLGQQINRTWVRDLSGNIVTPDKADATWFQRYAAAFNGTINGVTAQNATQARAFADQGRLLPGTAAFDEARSRLIQTTGLSGAGIKSNCSLKHIEGLYDFSSVVKVFNLQVGGNYRKYYLDTEGTLFDDKGKNLTNDEFGLFTQASKSLFQDKLKVTLSGRYDKNQNFDGQFTPRASAVFSPTERHNFRASYQTGFRNPTISDQYIKLDVGPILILGGAPINSQGMNVYENSYTAASVGAFGSGFGADMQKGVPFPTALANNKDKLVKSNVPYIKPERVQSIEVGYKGLLTSKLLFDINYYYSQYTDFIINSVVIRPNSPVTLADGSVNPAAAADILNGNIKAFQLYTNAADKVSIQGVTAGLTWALPKNYQLHGNATWIDFNIMDANPNNIPAFNTPTWKSNVTFSNPKLTDKLGFSVAWHWQTAFDWYGTFTELRPGRIGAYNLLDAQVSYTVPSLKTKIKLGAANLTNQYVVQAYGSPAVGGMYYISLNFDEFLR</sequence>
<keyword evidence="9 10" id="KW-0998">Cell outer membrane</keyword>
<dbReference type="SUPFAM" id="SSF56935">
    <property type="entry name" value="Porins"/>
    <property type="match status" value="1"/>
</dbReference>
<evidence type="ECO:0000256" key="2">
    <source>
        <dbReference type="ARBA" id="ARBA00022448"/>
    </source>
</evidence>
<evidence type="ECO:0000259" key="14">
    <source>
        <dbReference type="Pfam" id="PF07715"/>
    </source>
</evidence>
<keyword evidence="16" id="KW-1185">Reference proteome</keyword>
<keyword evidence="6 11" id="KW-0798">TonB box</keyword>
<dbReference type="Gene3D" id="2.40.170.20">
    <property type="entry name" value="TonB-dependent receptor, beta-barrel domain"/>
    <property type="match status" value="1"/>
</dbReference>
<feature type="signal peptide" evidence="12">
    <location>
        <begin position="1"/>
        <end position="22"/>
    </location>
</feature>